<evidence type="ECO:0000256" key="1">
    <source>
        <dbReference type="SAM" id="MobiDB-lite"/>
    </source>
</evidence>
<feature type="region of interest" description="Disordered" evidence="1">
    <location>
        <begin position="58"/>
        <end position="85"/>
    </location>
</feature>
<feature type="region of interest" description="Disordered" evidence="1">
    <location>
        <begin position="1"/>
        <end position="41"/>
    </location>
</feature>
<proteinExistence type="predicted"/>
<evidence type="ECO:0000313" key="3">
    <source>
        <dbReference type="Proteomes" id="UP000824890"/>
    </source>
</evidence>
<evidence type="ECO:0000313" key="2">
    <source>
        <dbReference type="EMBL" id="KAH0935873.1"/>
    </source>
</evidence>
<sequence>MRPYSVDISIDGDSSDLDSLSEVDLESGGVTPPVKKLHSGGGKKIEIAGSVICLYSLETNKEDEEEDSSDKQEEEEAREGEEGEEYYGLSLQLGCSCKGDLGVAHSKSNM</sequence>
<accession>A0ABQ8E4U0</accession>
<dbReference type="EMBL" id="JAGKQM010000003">
    <property type="protein sequence ID" value="KAH0935873.1"/>
    <property type="molecule type" value="Genomic_DNA"/>
</dbReference>
<reference evidence="2 3" key="1">
    <citation type="submission" date="2021-05" db="EMBL/GenBank/DDBJ databases">
        <title>Genome Assembly of Synthetic Allotetraploid Brassica napus Reveals Homoeologous Exchanges between Subgenomes.</title>
        <authorList>
            <person name="Davis J.T."/>
        </authorList>
    </citation>
    <scope>NUCLEOTIDE SEQUENCE [LARGE SCALE GENOMIC DNA]</scope>
    <source>
        <strain evidence="3">cv. Da-Ae</strain>
        <tissue evidence="2">Seedling</tissue>
    </source>
</reference>
<keyword evidence="3" id="KW-1185">Reference proteome</keyword>
<feature type="compositionally biased region" description="Acidic residues" evidence="1">
    <location>
        <begin position="13"/>
        <end position="25"/>
    </location>
</feature>
<name>A0ABQ8E4U0_BRANA</name>
<comment type="caution">
    <text evidence="2">The sequence shown here is derived from an EMBL/GenBank/DDBJ whole genome shotgun (WGS) entry which is preliminary data.</text>
</comment>
<feature type="compositionally biased region" description="Low complexity" evidence="1">
    <location>
        <begin position="1"/>
        <end position="12"/>
    </location>
</feature>
<gene>
    <name evidence="2" type="ORF">HID58_012990</name>
</gene>
<protein>
    <submittedName>
        <fullName evidence="2">Uncharacterized protein</fullName>
    </submittedName>
</protein>
<dbReference type="Proteomes" id="UP000824890">
    <property type="component" value="Unassembled WGS sequence"/>
</dbReference>
<feature type="compositionally biased region" description="Acidic residues" evidence="1">
    <location>
        <begin position="61"/>
        <end position="85"/>
    </location>
</feature>
<organism evidence="2 3">
    <name type="scientific">Brassica napus</name>
    <name type="common">Rape</name>
    <dbReference type="NCBI Taxonomy" id="3708"/>
    <lineage>
        <taxon>Eukaryota</taxon>
        <taxon>Viridiplantae</taxon>
        <taxon>Streptophyta</taxon>
        <taxon>Embryophyta</taxon>
        <taxon>Tracheophyta</taxon>
        <taxon>Spermatophyta</taxon>
        <taxon>Magnoliopsida</taxon>
        <taxon>eudicotyledons</taxon>
        <taxon>Gunneridae</taxon>
        <taxon>Pentapetalae</taxon>
        <taxon>rosids</taxon>
        <taxon>malvids</taxon>
        <taxon>Brassicales</taxon>
        <taxon>Brassicaceae</taxon>
        <taxon>Brassiceae</taxon>
        <taxon>Brassica</taxon>
    </lineage>
</organism>